<accession>A0A4D6M033</accession>
<name>A0A4D6M033_VIGUN</name>
<keyword evidence="2" id="KW-0732">Signal</keyword>
<sequence length="62" mass="6728">MVRVATTPLCFVVLQGAWGRCNGCANLFWVTVQGRTRDGGADLRSRERREGDGATVAADVEM</sequence>
<reference evidence="3 4" key="1">
    <citation type="submission" date="2019-04" db="EMBL/GenBank/DDBJ databases">
        <title>An improved genome assembly and genetic linkage map for asparagus bean, Vigna unguiculata ssp. sesquipedialis.</title>
        <authorList>
            <person name="Xia Q."/>
            <person name="Zhang R."/>
            <person name="Dong Y."/>
        </authorList>
    </citation>
    <scope>NUCLEOTIDE SEQUENCE [LARGE SCALE GENOMIC DNA]</scope>
    <source>
        <tissue evidence="3">Leaf</tissue>
    </source>
</reference>
<keyword evidence="4" id="KW-1185">Reference proteome</keyword>
<evidence type="ECO:0008006" key="5">
    <source>
        <dbReference type="Google" id="ProtNLM"/>
    </source>
</evidence>
<dbReference type="EMBL" id="CP039349">
    <property type="protein sequence ID" value="QCD94113.1"/>
    <property type="molecule type" value="Genomic_DNA"/>
</dbReference>
<evidence type="ECO:0000313" key="4">
    <source>
        <dbReference type="Proteomes" id="UP000501690"/>
    </source>
</evidence>
<evidence type="ECO:0000256" key="1">
    <source>
        <dbReference type="SAM" id="MobiDB-lite"/>
    </source>
</evidence>
<gene>
    <name evidence="3" type="ORF">DEO72_LG5g2192</name>
</gene>
<feature type="chain" id="PRO_5020027163" description="Secreted protein" evidence="2">
    <location>
        <begin position="20"/>
        <end position="62"/>
    </location>
</feature>
<protein>
    <recommendedName>
        <fullName evidence="5">Secreted protein</fullName>
    </recommendedName>
</protein>
<proteinExistence type="predicted"/>
<evidence type="ECO:0000256" key="2">
    <source>
        <dbReference type="SAM" id="SignalP"/>
    </source>
</evidence>
<organism evidence="3 4">
    <name type="scientific">Vigna unguiculata</name>
    <name type="common">Cowpea</name>
    <dbReference type="NCBI Taxonomy" id="3917"/>
    <lineage>
        <taxon>Eukaryota</taxon>
        <taxon>Viridiplantae</taxon>
        <taxon>Streptophyta</taxon>
        <taxon>Embryophyta</taxon>
        <taxon>Tracheophyta</taxon>
        <taxon>Spermatophyta</taxon>
        <taxon>Magnoliopsida</taxon>
        <taxon>eudicotyledons</taxon>
        <taxon>Gunneridae</taxon>
        <taxon>Pentapetalae</taxon>
        <taxon>rosids</taxon>
        <taxon>fabids</taxon>
        <taxon>Fabales</taxon>
        <taxon>Fabaceae</taxon>
        <taxon>Papilionoideae</taxon>
        <taxon>50 kb inversion clade</taxon>
        <taxon>NPAAA clade</taxon>
        <taxon>indigoferoid/millettioid clade</taxon>
        <taxon>Phaseoleae</taxon>
        <taxon>Vigna</taxon>
    </lineage>
</organism>
<dbReference type="AlphaFoldDB" id="A0A4D6M033"/>
<feature type="signal peptide" evidence="2">
    <location>
        <begin position="1"/>
        <end position="19"/>
    </location>
</feature>
<dbReference type="Proteomes" id="UP000501690">
    <property type="component" value="Linkage Group LG5"/>
</dbReference>
<feature type="region of interest" description="Disordered" evidence="1">
    <location>
        <begin position="39"/>
        <end position="62"/>
    </location>
</feature>
<evidence type="ECO:0000313" key="3">
    <source>
        <dbReference type="EMBL" id="QCD94113.1"/>
    </source>
</evidence>
<feature type="compositionally biased region" description="Basic and acidic residues" evidence="1">
    <location>
        <begin position="39"/>
        <end position="52"/>
    </location>
</feature>